<dbReference type="InterPro" id="IPR036412">
    <property type="entry name" value="HAD-like_sf"/>
</dbReference>
<dbReference type="SUPFAM" id="SSF56784">
    <property type="entry name" value="HAD-like"/>
    <property type="match status" value="1"/>
</dbReference>
<accession>A0A6G8F2X9</accession>
<dbReference type="PANTHER" id="PTHR19288:SF90">
    <property type="entry name" value="OS08G0542600 PROTEIN"/>
    <property type="match status" value="1"/>
</dbReference>
<dbReference type="AlphaFoldDB" id="A0A6G8F2X9"/>
<dbReference type="Pfam" id="PF13242">
    <property type="entry name" value="Hydrolase_like"/>
    <property type="match status" value="1"/>
</dbReference>
<dbReference type="InterPro" id="IPR006357">
    <property type="entry name" value="HAD-SF_hydro_IIA"/>
</dbReference>
<evidence type="ECO:0000313" key="1">
    <source>
        <dbReference type="EMBL" id="QIM10617.1"/>
    </source>
</evidence>
<protein>
    <submittedName>
        <fullName evidence="1">Haloacid dehalogenase</fullName>
    </submittedName>
</protein>
<dbReference type="InterPro" id="IPR006356">
    <property type="entry name" value="HAD-SF_hydro_IIA_hyp3"/>
</dbReference>
<organism evidence="1">
    <name type="scientific">uncultured Alphaproteobacteria bacterium</name>
    <dbReference type="NCBI Taxonomy" id="91750"/>
    <lineage>
        <taxon>Bacteria</taxon>
        <taxon>Pseudomonadati</taxon>
        <taxon>Pseudomonadota</taxon>
        <taxon>Alphaproteobacteria</taxon>
        <taxon>environmental samples</taxon>
    </lineage>
</organism>
<reference evidence="1" key="1">
    <citation type="journal article" date="2020" name="J. ISSAAS">
        <title>Lactobacilli and other gastrointestinal microbiota of Peromyscus leucopus, reservoir host for agents of Lyme disease and other zoonoses in North America.</title>
        <authorList>
            <person name="Milovic A."/>
            <person name="Bassam K."/>
            <person name="Shao H."/>
            <person name="Chatzistamou I."/>
            <person name="Tufts D.M."/>
            <person name="Diuk-Wasser M."/>
            <person name="Barbour A.G."/>
        </authorList>
    </citation>
    <scope>NUCLEOTIDE SEQUENCE</scope>
    <source>
        <strain evidence="1">LL90</strain>
    </source>
</reference>
<sequence length="289" mass="31075">MKMIKPVVNISKIMDAHDVIVCGLNGVIYDGNKFKQEAIEALIRLRKNGKQIVLLSNTSMRLKELADAFYAAGISPKLFNNVVTMGEVVHYQLKSPNNRYAALGKIYYNLGDASDTGVFEGLGFQSTENAARADFLYAGKTCTIPGSSAEDSMELLSHSASLGIPMLCIGNDTSAFVDGEIRSASGAFAEQYAILGGKIVTVGKPDKTIVDYALETYKDVEPSRILMIGDSIPVDIKAANAAGISSALISKGIHVNFLGEGYIPDVTKTRELATTVGAYPDYVISSLRW</sequence>
<proteinExistence type="predicted"/>
<dbReference type="InterPro" id="IPR023214">
    <property type="entry name" value="HAD_sf"/>
</dbReference>
<name>A0A6G8F2X9_9PROT</name>
<dbReference type="NCBIfam" id="TIGR01459">
    <property type="entry name" value="HAD-SF-IIA-hyp4"/>
    <property type="match status" value="1"/>
</dbReference>
<dbReference type="GO" id="GO:0016791">
    <property type="term" value="F:phosphatase activity"/>
    <property type="evidence" value="ECO:0007669"/>
    <property type="project" value="TreeGrafter"/>
</dbReference>
<dbReference type="Gene3D" id="3.40.50.1000">
    <property type="entry name" value="HAD superfamily/HAD-like"/>
    <property type="match status" value="2"/>
</dbReference>
<dbReference type="Pfam" id="PF13344">
    <property type="entry name" value="Hydrolase_6"/>
    <property type="match status" value="1"/>
</dbReference>
<dbReference type="GO" id="GO:0005737">
    <property type="term" value="C:cytoplasm"/>
    <property type="evidence" value="ECO:0007669"/>
    <property type="project" value="TreeGrafter"/>
</dbReference>
<gene>
    <name evidence="1" type="ORF">PlAlph_5090</name>
</gene>
<dbReference type="EMBL" id="MN990731">
    <property type="protein sequence ID" value="QIM10617.1"/>
    <property type="molecule type" value="Genomic_DNA"/>
</dbReference>
<dbReference type="PANTHER" id="PTHR19288">
    <property type="entry name" value="4-NITROPHENYLPHOSPHATASE-RELATED"/>
    <property type="match status" value="1"/>
</dbReference>